<dbReference type="RefSeq" id="WP_012076283.1">
    <property type="nucleotide sequence ID" value="NZ_CP020560.1"/>
</dbReference>
<dbReference type="GeneID" id="77221775"/>
<accession>A0A2R3ITC3</accession>
<organism evidence="1 2">
    <name type="scientific">Pseudomonas paraeruginosa</name>
    <dbReference type="NCBI Taxonomy" id="2994495"/>
    <lineage>
        <taxon>Bacteria</taxon>
        <taxon>Pseudomonadati</taxon>
        <taxon>Pseudomonadota</taxon>
        <taxon>Gammaproteobacteria</taxon>
        <taxon>Pseudomonadales</taxon>
        <taxon>Pseudomonadaceae</taxon>
        <taxon>Pseudomonas</taxon>
    </lineage>
</organism>
<evidence type="ECO:0000313" key="1">
    <source>
        <dbReference type="EMBL" id="AVK05176.1"/>
    </source>
</evidence>
<reference evidence="1 2" key="1">
    <citation type="submission" date="2018-02" db="EMBL/GenBank/DDBJ databases">
        <title>FDA/CDC Antimicrobial Resistant Isolate Bank Genome Sequencing.</title>
        <authorList>
            <person name="Benahmed F.H."/>
            <person name="Lutgring J.D."/>
            <person name="Yoo B."/>
            <person name="Machado M."/>
            <person name="Brown A."/>
            <person name="McAllister G."/>
            <person name="Perry A."/>
            <person name="Halpin A.L."/>
            <person name="Vavikolanu K."/>
            <person name="Ott S."/>
            <person name="Zhao X."/>
            <person name="Tallon L.J."/>
            <person name="Sadzewicz L."/>
            <person name="Aluvathingal J."/>
            <person name="Nadendla S."/>
            <person name="Voskania-kordi A."/>
            <person name="Simonyan V."/>
            <person name="Patel J."/>
            <person name="Shawar R.M."/>
        </authorList>
    </citation>
    <scope>NUCLEOTIDE SEQUENCE [LARGE SCALE GENOMIC DNA]</scope>
    <source>
        <strain evidence="1 2">AR_0356</strain>
    </source>
</reference>
<dbReference type="AlphaFoldDB" id="A0A2R3ITC3"/>
<proteinExistence type="predicted"/>
<dbReference type="SMR" id="A0A2R3ITC3"/>
<gene>
    <name evidence="1" type="ORF">CSB93_5013</name>
</gene>
<dbReference type="SUPFAM" id="SSF53850">
    <property type="entry name" value="Periplasmic binding protein-like II"/>
    <property type="match status" value="1"/>
</dbReference>
<evidence type="ECO:0000313" key="2">
    <source>
        <dbReference type="Proteomes" id="UP000238390"/>
    </source>
</evidence>
<sequence length="301" mass="34760">MAFLLIGLSEHRPSPLGRGSPQRWFVLLLALLAWHAGAGERLVYPRHSEGRNPEPYVVELLQLALARSGGDYRLEPSPQPMPQSRAQLRLEQDDPSLQVMWAQTRDDLEDALLPVRIPIYRGLIGWRLPLVSTAHKELLAPVRSLDDLRRFRFGQRQDWADTAILRANGLEVKTSQNYESLFRMLDAGRFEVFPREVVVVDGELEDASRAGLHLAIDEHVVLHYPAAFYFFVSRQRPELADAIRQGLEKAIDDGSFERLFERHFKTLLGKLALQNRRIIELENPYLPKKTPFQRKELWYRP</sequence>
<dbReference type="Gene3D" id="3.40.190.10">
    <property type="entry name" value="Periplasmic binding protein-like II"/>
    <property type="match status" value="2"/>
</dbReference>
<keyword evidence="2" id="KW-1185">Reference proteome</keyword>
<dbReference type="EMBL" id="CP027169">
    <property type="protein sequence ID" value="AVK05176.1"/>
    <property type="molecule type" value="Genomic_DNA"/>
</dbReference>
<dbReference type="Proteomes" id="UP000238390">
    <property type="component" value="Chromosome"/>
</dbReference>
<name>A0A2R3ITC3_9PSED</name>
<protein>
    <submittedName>
        <fullName evidence="1">Bacterial extracellular solute-binding, 3 family protein</fullName>
    </submittedName>
</protein>